<dbReference type="GO" id="GO:0003676">
    <property type="term" value="F:nucleic acid binding"/>
    <property type="evidence" value="ECO:0007669"/>
    <property type="project" value="InterPro"/>
</dbReference>
<organism evidence="2 3">
    <name type="scientific">Fundulus heteroclitus</name>
    <name type="common">Killifish</name>
    <name type="synonym">Mummichog</name>
    <dbReference type="NCBI Taxonomy" id="8078"/>
    <lineage>
        <taxon>Eukaryota</taxon>
        <taxon>Metazoa</taxon>
        <taxon>Chordata</taxon>
        <taxon>Craniata</taxon>
        <taxon>Vertebrata</taxon>
        <taxon>Euteleostomi</taxon>
        <taxon>Actinopterygii</taxon>
        <taxon>Neopterygii</taxon>
        <taxon>Teleostei</taxon>
        <taxon>Neoteleostei</taxon>
        <taxon>Acanthomorphata</taxon>
        <taxon>Ovalentaria</taxon>
        <taxon>Atherinomorphae</taxon>
        <taxon>Cyprinodontiformes</taxon>
        <taxon>Fundulidae</taxon>
        <taxon>Fundulus</taxon>
    </lineage>
</organism>
<proteinExistence type="predicted"/>
<reference evidence="2" key="1">
    <citation type="submission" date="2025-08" db="UniProtKB">
        <authorList>
            <consortium name="Ensembl"/>
        </authorList>
    </citation>
    <scope>IDENTIFICATION</scope>
</reference>
<accession>A0A3Q2PJ54</accession>
<dbReference type="InterPro" id="IPR004875">
    <property type="entry name" value="DDE_SF_endonuclease_dom"/>
</dbReference>
<dbReference type="Proteomes" id="UP000265000">
    <property type="component" value="Unplaced"/>
</dbReference>
<dbReference type="Ensembl" id="ENSFHET00000020172.1">
    <property type="protein sequence ID" value="ENSFHEP00000012784.1"/>
    <property type="gene ID" value="ENSFHEG00000014230.1"/>
</dbReference>
<protein>
    <recommendedName>
        <fullName evidence="1">DDE-1 domain-containing protein</fullName>
    </recommendedName>
</protein>
<evidence type="ECO:0000313" key="2">
    <source>
        <dbReference type="Ensembl" id="ENSFHEP00000012784.1"/>
    </source>
</evidence>
<name>A0A3Q2PJ54_FUNHE</name>
<evidence type="ECO:0000313" key="3">
    <source>
        <dbReference type="Proteomes" id="UP000265000"/>
    </source>
</evidence>
<dbReference type="AlphaFoldDB" id="A0A3Q2PJ54"/>
<evidence type="ECO:0000259" key="1">
    <source>
        <dbReference type="Pfam" id="PF03184"/>
    </source>
</evidence>
<keyword evidence="3" id="KW-1185">Reference proteome</keyword>
<dbReference type="Pfam" id="PF03184">
    <property type="entry name" value="DDE_1"/>
    <property type="match status" value="1"/>
</dbReference>
<reference evidence="2" key="2">
    <citation type="submission" date="2025-09" db="UniProtKB">
        <authorList>
            <consortium name="Ensembl"/>
        </authorList>
    </citation>
    <scope>IDENTIFICATION</scope>
</reference>
<dbReference type="STRING" id="8078.ENSFHEP00000012784"/>
<feature type="domain" description="DDE-1" evidence="1">
    <location>
        <begin position="11"/>
        <end position="82"/>
    </location>
</feature>
<sequence length="109" mass="12677">MEIVQIEYRSPNTTSLIQPMDQGFVHAFKALYTRNALQHLVEAEDRDFVPKAYWREYTIASSLLNIQSAIQEMKSETLDACWKKTVTRSGPIIRDALLMISITLRWIQM</sequence>
<dbReference type="GeneTree" id="ENSGT00940000163452"/>